<comment type="caution">
    <text evidence="3">The sequence shown here is derived from an EMBL/GenBank/DDBJ whole genome shotgun (WGS) entry which is preliminary data.</text>
</comment>
<dbReference type="Proteomes" id="UP001230654">
    <property type="component" value="Unassembled WGS sequence"/>
</dbReference>
<dbReference type="InterPro" id="IPR000572">
    <property type="entry name" value="OxRdtase_Mopterin-bd_dom"/>
</dbReference>
<dbReference type="SUPFAM" id="SSF56524">
    <property type="entry name" value="Oxidoreductase molybdopterin-binding domain"/>
    <property type="match status" value="1"/>
</dbReference>
<gene>
    <name evidence="3" type="ORF">QF030_006196</name>
</gene>
<evidence type="ECO:0000259" key="2">
    <source>
        <dbReference type="Pfam" id="PF00174"/>
    </source>
</evidence>
<reference evidence="3 4" key="1">
    <citation type="submission" date="2023-07" db="EMBL/GenBank/DDBJ databases">
        <title>Comparative genomics of wheat-associated soil bacteria to identify genetic determinants of phenazine resistance.</title>
        <authorList>
            <person name="Mouncey N."/>
        </authorList>
    </citation>
    <scope>NUCLEOTIDE SEQUENCE [LARGE SCALE GENOMIC DNA]</scope>
    <source>
        <strain evidence="3 4">B2I6</strain>
    </source>
</reference>
<dbReference type="Gene3D" id="3.90.420.10">
    <property type="entry name" value="Oxidoreductase, molybdopterin-binding domain"/>
    <property type="match status" value="1"/>
</dbReference>
<dbReference type="Pfam" id="PF00174">
    <property type="entry name" value="Oxidored_molyb"/>
    <property type="match status" value="1"/>
</dbReference>
<evidence type="ECO:0000313" key="3">
    <source>
        <dbReference type="EMBL" id="MDQ0584018.1"/>
    </source>
</evidence>
<feature type="domain" description="Oxidoreductase molybdopterin-binding" evidence="2">
    <location>
        <begin position="77"/>
        <end position="187"/>
    </location>
</feature>
<evidence type="ECO:0000313" key="4">
    <source>
        <dbReference type="Proteomes" id="UP001230654"/>
    </source>
</evidence>
<feature type="region of interest" description="Disordered" evidence="1">
    <location>
        <begin position="1"/>
        <end position="70"/>
    </location>
</feature>
<sequence>MSQSLAAAGTSVGTSVGTSAGTAAGPPAVTAAAPTAGPAAGTSADPTAGPAAGPAVGESAGTSAGPTADTTATPAAELVLVGDLCRPARLTVPDLLGRPQHRAEVTFECATSGVRHHRFTGPLLYEVLADAGPGFDPVRRKDRLRFLIAVSGADGRHALLSWAEIDPDFGQAPVLLAVTLDGAPLDRAGPQLVLPRERCGARHTSGVSVIRVDGGYTSWA</sequence>
<name>A0ABU0NZA2_STRRH</name>
<protein>
    <recommendedName>
        <fullName evidence="2">Oxidoreductase molybdopterin-binding domain-containing protein</fullName>
    </recommendedName>
</protein>
<dbReference type="EMBL" id="JAUSWV010000002">
    <property type="protein sequence ID" value="MDQ0584018.1"/>
    <property type="molecule type" value="Genomic_DNA"/>
</dbReference>
<proteinExistence type="predicted"/>
<evidence type="ECO:0000256" key="1">
    <source>
        <dbReference type="SAM" id="MobiDB-lite"/>
    </source>
</evidence>
<accession>A0ABU0NZA2</accession>
<dbReference type="InterPro" id="IPR036374">
    <property type="entry name" value="OxRdtase_Mopterin-bd_sf"/>
</dbReference>
<keyword evidence="4" id="KW-1185">Reference proteome</keyword>
<organism evidence="3 4">
    <name type="scientific">Streptomyces rishiriensis</name>
    <dbReference type="NCBI Taxonomy" id="68264"/>
    <lineage>
        <taxon>Bacteria</taxon>
        <taxon>Bacillati</taxon>
        <taxon>Actinomycetota</taxon>
        <taxon>Actinomycetes</taxon>
        <taxon>Kitasatosporales</taxon>
        <taxon>Streptomycetaceae</taxon>
        <taxon>Streptomyces</taxon>
    </lineage>
</organism>